<reference evidence="1" key="1">
    <citation type="submission" date="2024-12" db="EMBL/GenBank/DDBJ databases">
        <title>Comparative genomics and development of molecular markers within Purpureocillium lilacinum and among Purpureocillium species.</title>
        <authorList>
            <person name="Yeh Z.-Y."/>
            <person name="Ni N.-T."/>
            <person name="Lo P.-H."/>
            <person name="Mushyakhwo K."/>
            <person name="Lin C.-F."/>
            <person name="Nai Y.-S."/>
        </authorList>
    </citation>
    <scope>NUCLEOTIDE SEQUENCE</scope>
    <source>
        <strain evidence="1">NCHU-NPUST-175</strain>
    </source>
</reference>
<evidence type="ECO:0000313" key="2">
    <source>
        <dbReference type="Proteomes" id="UP001638806"/>
    </source>
</evidence>
<proteinExistence type="predicted"/>
<protein>
    <submittedName>
        <fullName evidence="1">Uncharacterized protein</fullName>
    </submittedName>
</protein>
<organism evidence="1 2">
    <name type="scientific">Purpureocillium lilacinum</name>
    <name type="common">Paecilomyces lilacinus</name>
    <dbReference type="NCBI Taxonomy" id="33203"/>
    <lineage>
        <taxon>Eukaryota</taxon>
        <taxon>Fungi</taxon>
        <taxon>Dikarya</taxon>
        <taxon>Ascomycota</taxon>
        <taxon>Pezizomycotina</taxon>
        <taxon>Sordariomycetes</taxon>
        <taxon>Hypocreomycetidae</taxon>
        <taxon>Hypocreales</taxon>
        <taxon>Ophiocordycipitaceae</taxon>
        <taxon>Purpureocillium</taxon>
    </lineage>
</organism>
<evidence type="ECO:0000313" key="1">
    <source>
        <dbReference type="EMBL" id="KAL3964969.1"/>
    </source>
</evidence>
<accession>A0ACC4E8K8</accession>
<name>A0ACC4E8K8_PURLI</name>
<sequence>MRATTPDTTQLAGGTQHCGGGGGCRARLPWWMEAHSQTACDPRVAVGWHYGTGSKPGSFGLLPSGAMQCMQRDAPPKTDTTLGAVRATAQCLAASPGAVARSVAELWIGFPARKDAQSTLPVQYCVLRDRCPAAQTPGEPEFRHLQISPSGGSPPAAADWAHHCRPSPPPGQHAMPCHATPAIRAVNNLPTYPARRLGCQFVGGTRPEARPGTPPGHSASPVGSGSTRRDPFPAPTFWFFA</sequence>
<dbReference type="Proteomes" id="UP001638806">
    <property type="component" value="Unassembled WGS sequence"/>
</dbReference>
<keyword evidence="2" id="KW-1185">Reference proteome</keyword>
<comment type="caution">
    <text evidence="1">The sequence shown here is derived from an EMBL/GenBank/DDBJ whole genome shotgun (WGS) entry which is preliminary data.</text>
</comment>
<dbReference type="EMBL" id="JBGNUJ010000002">
    <property type="protein sequence ID" value="KAL3964969.1"/>
    <property type="molecule type" value="Genomic_DNA"/>
</dbReference>
<gene>
    <name evidence="1" type="ORF">ACCO45_001973</name>
</gene>